<dbReference type="OrthoDB" id="9809206at2"/>
<keyword evidence="6 7" id="KW-0472">Membrane</keyword>
<evidence type="ECO:0000259" key="9">
    <source>
        <dbReference type="Pfam" id="PF21088"/>
    </source>
</evidence>
<dbReference type="SUPFAM" id="SSF82689">
    <property type="entry name" value="Mechanosensitive channel protein MscS (YggB), C-terminal domain"/>
    <property type="match status" value="1"/>
</dbReference>
<evidence type="ECO:0000256" key="6">
    <source>
        <dbReference type="ARBA" id="ARBA00023136"/>
    </source>
</evidence>
<evidence type="ECO:0000256" key="2">
    <source>
        <dbReference type="ARBA" id="ARBA00008017"/>
    </source>
</evidence>
<dbReference type="Gene3D" id="3.30.70.100">
    <property type="match status" value="1"/>
</dbReference>
<dbReference type="Gene3D" id="2.30.30.60">
    <property type="match status" value="1"/>
</dbReference>
<dbReference type="RefSeq" id="WP_092092530.1">
    <property type="nucleotide sequence ID" value="NZ_FOQE01000019.1"/>
</dbReference>
<keyword evidence="11" id="KW-1185">Reference proteome</keyword>
<dbReference type="Pfam" id="PF00924">
    <property type="entry name" value="MS_channel_2nd"/>
    <property type="match status" value="1"/>
</dbReference>
<evidence type="ECO:0000256" key="1">
    <source>
        <dbReference type="ARBA" id="ARBA00004651"/>
    </source>
</evidence>
<dbReference type="InterPro" id="IPR011014">
    <property type="entry name" value="MscS_channel_TM-2"/>
</dbReference>
<evidence type="ECO:0000256" key="3">
    <source>
        <dbReference type="ARBA" id="ARBA00022475"/>
    </source>
</evidence>
<evidence type="ECO:0000256" key="5">
    <source>
        <dbReference type="ARBA" id="ARBA00022989"/>
    </source>
</evidence>
<dbReference type="Gene3D" id="1.10.287.1260">
    <property type="match status" value="1"/>
</dbReference>
<dbReference type="GO" id="GO:0008381">
    <property type="term" value="F:mechanosensitive monoatomic ion channel activity"/>
    <property type="evidence" value="ECO:0007669"/>
    <property type="project" value="InterPro"/>
</dbReference>
<dbReference type="InterPro" id="IPR049142">
    <property type="entry name" value="MS_channel_1st"/>
</dbReference>
<evidence type="ECO:0000313" key="11">
    <source>
        <dbReference type="Proteomes" id="UP000198668"/>
    </source>
</evidence>
<sequence>MDSSTMDSSITNSVVQGVEEQTSLFAKFWHTINWNQIIKMTISAAIQIIFFLALFFIVRKLGNLFIERTFKKYRAKKSISPNRLNTLNYLTQNLFQGILGFLVVYAILSILGVPVGSLLAGAGVIGLALSLGAQGFVSDIVNGFFILLEKQIDIGDVVELDEVSGTVVDVNLKTTQVKSFDGTLNFIPNRYITIVSNKSREDMRVMIEIRLYPNSDMEVVNQVIQSVNARMVPEYPQITEEPTNSGLIDLGSGQTGIRIIMYTLNGQQYAVQYAFFQEYLNELTKAGIKIPIHQFNITQP</sequence>
<evidence type="ECO:0000256" key="7">
    <source>
        <dbReference type="SAM" id="Phobius"/>
    </source>
</evidence>
<dbReference type="InterPro" id="IPR006685">
    <property type="entry name" value="MscS_channel_2nd"/>
</dbReference>
<evidence type="ECO:0000259" key="8">
    <source>
        <dbReference type="Pfam" id="PF00924"/>
    </source>
</evidence>
<feature type="domain" description="Mechanosensitive ion channel MscS" evidence="8">
    <location>
        <begin position="137"/>
        <end position="199"/>
    </location>
</feature>
<feature type="transmembrane region" description="Helical" evidence="7">
    <location>
        <begin position="93"/>
        <end position="112"/>
    </location>
</feature>
<comment type="similarity">
    <text evidence="2">Belongs to the MscS (TC 1.A.23) family.</text>
</comment>
<proteinExistence type="inferred from homology"/>
<keyword evidence="5 7" id="KW-1133">Transmembrane helix</keyword>
<keyword evidence="3" id="KW-1003">Cell membrane</keyword>
<dbReference type="InterPro" id="IPR023408">
    <property type="entry name" value="MscS_beta-dom_sf"/>
</dbReference>
<dbReference type="EMBL" id="FOQE01000019">
    <property type="protein sequence ID" value="SFH74617.1"/>
    <property type="molecule type" value="Genomic_DNA"/>
</dbReference>
<dbReference type="InterPro" id="IPR011066">
    <property type="entry name" value="MscS_channel_C_sf"/>
</dbReference>
<dbReference type="PANTHER" id="PTHR30460:SF0">
    <property type="entry name" value="MODERATE CONDUCTANCE MECHANOSENSITIVE CHANNEL YBIO"/>
    <property type="match status" value="1"/>
</dbReference>
<keyword evidence="4 7" id="KW-0812">Transmembrane</keyword>
<feature type="transmembrane region" description="Helical" evidence="7">
    <location>
        <begin position="37"/>
        <end position="58"/>
    </location>
</feature>
<accession>A0A1I3CJF5</accession>
<gene>
    <name evidence="10" type="ORF">SAMN04489868_1197</name>
</gene>
<comment type="subcellular location">
    <subcellularLocation>
        <location evidence="1">Cell membrane</location>
        <topology evidence="1">Multi-pass membrane protein</topology>
    </subcellularLocation>
</comment>
<name>A0A1I3CJF5_9LACT</name>
<organism evidence="10 11">
    <name type="scientific">Pisciglobus halotolerans</name>
    <dbReference type="NCBI Taxonomy" id="745365"/>
    <lineage>
        <taxon>Bacteria</taxon>
        <taxon>Bacillati</taxon>
        <taxon>Bacillota</taxon>
        <taxon>Bacilli</taxon>
        <taxon>Lactobacillales</taxon>
        <taxon>Carnobacteriaceae</taxon>
    </lineage>
</organism>
<dbReference type="SUPFAM" id="SSF82861">
    <property type="entry name" value="Mechanosensitive channel protein MscS (YggB), transmembrane region"/>
    <property type="match status" value="1"/>
</dbReference>
<dbReference type="InterPro" id="IPR010920">
    <property type="entry name" value="LSM_dom_sf"/>
</dbReference>
<dbReference type="Proteomes" id="UP000198668">
    <property type="component" value="Unassembled WGS sequence"/>
</dbReference>
<feature type="transmembrane region" description="Helical" evidence="7">
    <location>
        <begin position="118"/>
        <end position="137"/>
    </location>
</feature>
<dbReference type="AlphaFoldDB" id="A0A1I3CJF5"/>
<dbReference type="PANTHER" id="PTHR30460">
    <property type="entry name" value="MODERATE CONDUCTANCE MECHANOSENSITIVE CHANNEL YBIO"/>
    <property type="match status" value="1"/>
</dbReference>
<reference evidence="10 11" key="1">
    <citation type="submission" date="2016-10" db="EMBL/GenBank/DDBJ databases">
        <authorList>
            <person name="de Groot N.N."/>
        </authorList>
    </citation>
    <scope>NUCLEOTIDE SEQUENCE [LARGE SCALE GENOMIC DNA]</scope>
    <source>
        <strain evidence="10 11">DSM 27630</strain>
    </source>
</reference>
<dbReference type="SUPFAM" id="SSF50182">
    <property type="entry name" value="Sm-like ribonucleoproteins"/>
    <property type="match status" value="1"/>
</dbReference>
<feature type="domain" description="Mechanosensitive ion channel transmembrane helices 2/3" evidence="9">
    <location>
        <begin position="98"/>
        <end position="134"/>
    </location>
</feature>
<dbReference type="GO" id="GO:0005886">
    <property type="term" value="C:plasma membrane"/>
    <property type="evidence" value="ECO:0007669"/>
    <property type="project" value="UniProtKB-SubCell"/>
</dbReference>
<dbReference type="Pfam" id="PF21088">
    <property type="entry name" value="MS_channel_1st"/>
    <property type="match status" value="1"/>
</dbReference>
<dbReference type="InterPro" id="IPR045276">
    <property type="entry name" value="YbiO_bact"/>
</dbReference>
<protein>
    <submittedName>
        <fullName evidence="10">Small conductance mechanosensitive channel</fullName>
    </submittedName>
</protein>
<evidence type="ECO:0000313" key="10">
    <source>
        <dbReference type="EMBL" id="SFH74617.1"/>
    </source>
</evidence>
<evidence type="ECO:0000256" key="4">
    <source>
        <dbReference type="ARBA" id="ARBA00022692"/>
    </source>
</evidence>